<keyword evidence="3" id="KW-1185">Reference proteome</keyword>
<dbReference type="Proteomes" id="UP000278351">
    <property type="component" value="Unassembled WGS sequence"/>
</dbReference>
<proteinExistence type="predicted"/>
<protein>
    <recommendedName>
        <fullName evidence="4">Phytanoyl-CoA dioxygenase</fullName>
    </recommendedName>
</protein>
<dbReference type="GO" id="GO:0016706">
    <property type="term" value="F:2-oxoglutarate-dependent dioxygenase activity"/>
    <property type="evidence" value="ECO:0007669"/>
    <property type="project" value="UniProtKB-ARBA"/>
</dbReference>
<dbReference type="InterPro" id="IPR008775">
    <property type="entry name" value="Phytyl_CoA_dOase-like"/>
</dbReference>
<dbReference type="AlphaFoldDB" id="A0A3N4PUV9"/>
<sequence>MEHGFAGEQVGASQHYADLALKTMRLLHVELKVGDSLIFHPNLLHRSGANLSEHQRVPPERAASRNRATLF</sequence>
<reference evidence="2 3" key="1">
    <citation type="submission" date="2018-11" db="EMBL/GenBank/DDBJ databases">
        <title>Chitinophaga lutea sp.nov., isolate from arsenic contaminated soil.</title>
        <authorList>
            <person name="Zong Y."/>
        </authorList>
    </citation>
    <scope>NUCLEOTIDE SEQUENCE [LARGE SCALE GENOMIC DNA]</scope>
    <source>
        <strain evidence="2 3">ZY74</strain>
    </source>
</reference>
<feature type="compositionally biased region" description="Basic and acidic residues" evidence="1">
    <location>
        <begin position="53"/>
        <end position="63"/>
    </location>
</feature>
<dbReference type="OrthoDB" id="9791262at2"/>
<comment type="caution">
    <text evidence="2">The sequence shown here is derived from an EMBL/GenBank/DDBJ whole genome shotgun (WGS) entry which is preliminary data.</text>
</comment>
<accession>A0A3N4PUV9</accession>
<evidence type="ECO:0000313" key="3">
    <source>
        <dbReference type="Proteomes" id="UP000278351"/>
    </source>
</evidence>
<evidence type="ECO:0000313" key="2">
    <source>
        <dbReference type="EMBL" id="RPE12573.1"/>
    </source>
</evidence>
<dbReference type="Pfam" id="PF05721">
    <property type="entry name" value="PhyH"/>
    <property type="match status" value="1"/>
</dbReference>
<gene>
    <name evidence="2" type="ORF">EGT74_03210</name>
</gene>
<name>A0A3N4PUV9_9BACT</name>
<feature type="region of interest" description="Disordered" evidence="1">
    <location>
        <begin position="48"/>
        <end position="71"/>
    </location>
</feature>
<dbReference type="EMBL" id="RPDH01000001">
    <property type="protein sequence ID" value="RPE12573.1"/>
    <property type="molecule type" value="Genomic_DNA"/>
</dbReference>
<dbReference type="SUPFAM" id="SSF51197">
    <property type="entry name" value="Clavaminate synthase-like"/>
    <property type="match status" value="1"/>
</dbReference>
<evidence type="ECO:0000256" key="1">
    <source>
        <dbReference type="SAM" id="MobiDB-lite"/>
    </source>
</evidence>
<dbReference type="Gene3D" id="2.60.120.620">
    <property type="entry name" value="q2cbj1_9rhob like domain"/>
    <property type="match status" value="1"/>
</dbReference>
<evidence type="ECO:0008006" key="4">
    <source>
        <dbReference type="Google" id="ProtNLM"/>
    </source>
</evidence>
<organism evidence="2 3">
    <name type="scientific">Chitinophaga lutea</name>
    <dbReference type="NCBI Taxonomy" id="2488634"/>
    <lineage>
        <taxon>Bacteria</taxon>
        <taxon>Pseudomonadati</taxon>
        <taxon>Bacteroidota</taxon>
        <taxon>Chitinophagia</taxon>
        <taxon>Chitinophagales</taxon>
        <taxon>Chitinophagaceae</taxon>
        <taxon>Chitinophaga</taxon>
    </lineage>
</organism>